<proteinExistence type="predicted"/>
<organism evidence="2 3">
    <name type="scientific">Knipowitschia caucasica</name>
    <name type="common">Caucasian dwarf goby</name>
    <name type="synonym">Pomatoschistus caucasicus</name>
    <dbReference type="NCBI Taxonomy" id="637954"/>
    <lineage>
        <taxon>Eukaryota</taxon>
        <taxon>Metazoa</taxon>
        <taxon>Chordata</taxon>
        <taxon>Craniata</taxon>
        <taxon>Vertebrata</taxon>
        <taxon>Euteleostomi</taxon>
        <taxon>Actinopterygii</taxon>
        <taxon>Neopterygii</taxon>
        <taxon>Teleostei</taxon>
        <taxon>Neoteleostei</taxon>
        <taxon>Acanthomorphata</taxon>
        <taxon>Gobiaria</taxon>
        <taxon>Gobiiformes</taxon>
        <taxon>Gobioidei</taxon>
        <taxon>Gobiidae</taxon>
        <taxon>Gobiinae</taxon>
        <taxon>Knipowitschia</taxon>
    </lineage>
</organism>
<evidence type="ECO:0000256" key="1">
    <source>
        <dbReference type="SAM" id="MobiDB-lite"/>
    </source>
</evidence>
<dbReference type="AlphaFoldDB" id="A0AAV2M5W6"/>
<dbReference type="Proteomes" id="UP001497482">
    <property type="component" value="Chromosome 6"/>
</dbReference>
<feature type="compositionally biased region" description="Basic residues" evidence="1">
    <location>
        <begin position="78"/>
        <end position="90"/>
    </location>
</feature>
<accession>A0AAV2M5W6</accession>
<protein>
    <submittedName>
        <fullName evidence="2">Uncharacterized protein</fullName>
    </submittedName>
</protein>
<dbReference type="EMBL" id="OZ035828">
    <property type="protein sequence ID" value="CAL1608596.1"/>
    <property type="molecule type" value="Genomic_DNA"/>
</dbReference>
<reference evidence="2 3" key="1">
    <citation type="submission" date="2024-04" db="EMBL/GenBank/DDBJ databases">
        <authorList>
            <person name="Waldvogel A.-M."/>
            <person name="Schoenle A."/>
        </authorList>
    </citation>
    <scope>NUCLEOTIDE SEQUENCE [LARGE SCALE GENOMIC DNA]</scope>
</reference>
<feature type="region of interest" description="Disordered" evidence="1">
    <location>
        <begin position="13"/>
        <end position="114"/>
    </location>
</feature>
<name>A0AAV2M5W6_KNICA</name>
<evidence type="ECO:0000313" key="3">
    <source>
        <dbReference type="Proteomes" id="UP001497482"/>
    </source>
</evidence>
<keyword evidence="3" id="KW-1185">Reference proteome</keyword>
<evidence type="ECO:0000313" key="2">
    <source>
        <dbReference type="EMBL" id="CAL1608596.1"/>
    </source>
</evidence>
<feature type="compositionally biased region" description="Low complexity" evidence="1">
    <location>
        <begin position="15"/>
        <end position="37"/>
    </location>
</feature>
<gene>
    <name evidence="2" type="ORF">KC01_LOCUS35499</name>
</gene>
<sequence>MDDKTALDLLAGDFSAPATAPATSSSSSATVTSSSSAKVCATPSDPTQPMSGKVLDSLYDSLLPDTPQFTQFKDTTKAKSKSKSRSRTKKSPAEGTVEPLPAAPSSDVTPTNKS</sequence>